<dbReference type="Proteomes" id="UP000198932">
    <property type="component" value="Unassembled WGS sequence"/>
</dbReference>
<dbReference type="PANTHER" id="PTHR43711:SF1">
    <property type="entry name" value="HISTIDINE KINASE 1"/>
    <property type="match status" value="1"/>
</dbReference>
<evidence type="ECO:0000259" key="8">
    <source>
        <dbReference type="PROSITE" id="PS50109"/>
    </source>
</evidence>
<dbReference type="SUPFAM" id="SSF55874">
    <property type="entry name" value="ATPase domain of HSP90 chaperone/DNA topoisomerase II/histidine kinase"/>
    <property type="match status" value="1"/>
</dbReference>
<dbReference type="InterPro" id="IPR001789">
    <property type="entry name" value="Sig_transdc_resp-reg_receiver"/>
</dbReference>
<evidence type="ECO:0000256" key="4">
    <source>
        <dbReference type="ARBA" id="ARBA00022777"/>
    </source>
</evidence>
<dbReference type="SMART" id="SM00388">
    <property type="entry name" value="HisKA"/>
    <property type="match status" value="1"/>
</dbReference>
<evidence type="ECO:0000256" key="7">
    <source>
        <dbReference type="SAM" id="MobiDB-lite"/>
    </source>
</evidence>
<keyword evidence="5" id="KW-0902">Two-component regulatory system</keyword>
<dbReference type="InterPro" id="IPR029016">
    <property type="entry name" value="GAF-like_dom_sf"/>
</dbReference>
<dbReference type="PANTHER" id="PTHR43711">
    <property type="entry name" value="TWO-COMPONENT HISTIDINE KINASE"/>
    <property type="match status" value="1"/>
</dbReference>
<evidence type="ECO:0000256" key="3">
    <source>
        <dbReference type="ARBA" id="ARBA00022679"/>
    </source>
</evidence>
<dbReference type="RefSeq" id="WP_092922784.1">
    <property type="nucleotide sequence ID" value="NZ_FOYN01000003.1"/>
</dbReference>
<dbReference type="Gene3D" id="3.30.450.40">
    <property type="match status" value="2"/>
</dbReference>
<dbReference type="InterPro" id="IPR035965">
    <property type="entry name" value="PAS-like_dom_sf"/>
</dbReference>
<dbReference type="Pfam" id="PF13185">
    <property type="entry name" value="GAF_2"/>
    <property type="match status" value="2"/>
</dbReference>
<dbReference type="EMBL" id="FOYN01000003">
    <property type="protein sequence ID" value="SFR50552.1"/>
    <property type="molecule type" value="Genomic_DNA"/>
</dbReference>
<dbReference type="SMART" id="SM00387">
    <property type="entry name" value="HATPase_c"/>
    <property type="match status" value="1"/>
</dbReference>
<evidence type="ECO:0000256" key="5">
    <source>
        <dbReference type="ARBA" id="ARBA00023012"/>
    </source>
</evidence>
<organism evidence="10 11">
    <name type="scientific">Halorubrum sodomense</name>
    <dbReference type="NCBI Taxonomy" id="35743"/>
    <lineage>
        <taxon>Archaea</taxon>
        <taxon>Methanobacteriati</taxon>
        <taxon>Methanobacteriota</taxon>
        <taxon>Stenosarchaea group</taxon>
        <taxon>Halobacteria</taxon>
        <taxon>Halobacteriales</taxon>
        <taxon>Haloferacaceae</taxon>
        <taxon>Halorubrum</taxon>
    </lineage>
</organism>
<feature type="domain" description="Histidine kinase" evidence="8">
    <location>
        <begin position="637"/>
        <end position="865"/>
    </location>
</feature>
<evidence type="ECO:0000259" key="9">
    <source>
        <dbReference type="PROSITE" id="PS50110"/>
    </source>
</evidence>
<feature type="region of interest" description="Disordered" evidence="7">
    <location>
        <begin position="751"/>
        <end position="796"/>
    </location>
</feature>
<accession>A0A1I6H7X2</accession>
<dbReference type="SUPFAM" id="SSF52172">
    <property type="entry name" value="CheY-like"/>
    <property type="match status" value="1"/>
</dbReference>
<protein>
    <recommendedName>
        <fullName evidence="2">histidine kinase</fullName>
        <ecNumber evidence="2">2.7.13.3</ecNumber>
    </recommendedName>
</protein>
<feature type="region of interest" description="Disordered" evidence="7">
    <location>
        <begin position="1"/>
        <end position="27"/>
    </location>
</feature>
<dbReference type="GO" id="GO:0000155">
    <property type="term" value="F:phosphorelay sensor kinase activity"/>
    <property type="evidence" value="ECO:0007669"/>
    <property type="project" value="InterPro"/>
</dbReference>
<evidence type="ECO:0000256" key="2">
    <source>
        <dbReference type="ARBA" id="ARBA00012438"/>
    </source>
</evidence>
<dbReference type="SUPFAM" id="SSF55781">
    <property type="entry name" value="GAF domain-like"/>
    <property type="match status" value="2"/>
</dbReference>
<dbReference type="SMART" id="SM00448">
    <property type="entry name" value="REC"/>
    <property type="match status" value="1"/>
</dbReference>
<feature type="region of interest" description="Disordered" evidence="7">
    <location>
        <begin position="249"/>
        <end position="281"/>
    </location>
</feature>
<comment type="catalytic activity">
    <reaction evidence="1">
        <text>ATP + protein L-histidine = ADP + protein N-phospho-L-histidine.</text>
        <dbReference type="EC" id="2.7.13.3"/>
    </reaction>
</comment>
<dbReference type="Pfam" id="PF02518">
    <property type="entry name" value="HATPase_c"/>
    <property type="match status" value="1"/>
</dbReference>
<keyword evidence="4" id="KW-0418">Kinase</keyword>
<dbReference type="Gene3D" id="1.10.287.130">
    <property type="match status" value="1"/>
</dbReference>
<evidence type="ECO:0000313" key="11">
    <source>
        <dbReference type="Proteomes" id="UP000198932"/>
    </source>
</evidence>
<keyword evidence="3" id="KW-0808">Transferase</keyword>
<dbReference type="AlphaFoldDB" id="A0A1I6H7X2"/>
<dbReference type="PROSITE" id="PS50109">
    <property type="entry name" value="HIS_KIN"/>
    <property type="match status" value="1"/>
</dbReference>
<dbReference type="InterPro" id="IPR036890">
    <property type="entry name" value="HATPase_C_sf"/>
</dbReference>
<dbReference type="Gene3D" id="3.40.50.2300">
    <property type="match status" value="1"/>
</dbReference>
<sequence length="865" mass="92609">MNSGPDDPPPDAGAAAGDVTGPTDGAASRVLFVDDEPGAADLAATHVERLVDGIETVTRLSPDEALDVVREGRVDCVVSDFDMPGADGLELLESVREIDSGLPFVLFTGKGSEEIASEAISAGVTDYLQKGAGRDRYEMLANSVANALGRRRAERDLREVNAKVTAIHEFATELASATDIATVLERTVDATEEILEFDRCVTARRRGDRVVPAVLSESVTEEEVRAFDVGEGVVGTTVAEGETMVVDNLSVDPADPDELEDPSSPGRPTAGADRRRGSEVADPVADDIRSAISVPIGSHGVLQAVSNGYAAFDERDVEFAELLAAHAANAVEQIETENALRRERDRLTALFHDLPLPAVRTVALGGGERRLDATNEAFEDTFGYGADSGYEEVRSEVVPEGADRLGPEAVLERDEPSRLEVRRRTADGMRDFILHVIPVKQPDETVIYSVYADIEDQKRVERTLRRLHATTREMFGGEDREEIAGLAARAAIDILEFPSSGVRLYDPEANVLCPTAISAEATAAFGDRPAFGPGDGRVWEAFETGQPVAVDDLDAVDTAVGYGDLRSLLAVPLADHGVMPLGSEEPGFFDETDVQLARVLAANVTVALDHAERTEQLRDRDAALQREIDRLEKFAGLVSHDLRNPLNVASGRTDLARSLTDDAAVVDELERVGDAHDRMAQLIDDLLALARQGRTVDEIESVPLDEAAERAWRTVDTAEATLDVSAATAAVDADPERLRTLLENLFTNSVEHGSTSSRAEPDDSVEHGSTGSRTESGDSVEYNSEPEAGGDEGLTVSVGSLPDGFYVADDGVGFDIDPEEATEYGRSSTARGTGFGLAIVREIAAAHGWELSIDGDDGARFEFGI</sequence>
<reference evidence="11" key="1">
    <citation type="submission" date="2016-10" db="EMBL/GenBank/DDBJ databases">
        <authorList>
            <person name="Varghese N."/>
            <person name="Submissions S."/>
        </authorList>
    </citation>
    <scope>NUCLEOTIDE SEQUENCE [LARGE SCALE GENOMIC DNA]</scope>
    <source>
        <strain evidence="11">RD 26</strain>
    </source>
</reference>
<dbReference type="Gene3D" id="3.30.565.10">
    <property type="entry name" value="Histidine kinase-like ATPase, C-terminal domain"/>
    <property type="match status" value="1"/>
</dbReference>
<dbReference type="InterPro" id="IPR011006">
    <property type="entry name" value="CheY-like_superfamily"/>
</dbReference>
<dbReference type="OrthoDB" id="8127at2157"/>
<dbReference type="STRING" id="35743.SAMN04487937_2542"/>
<keyword evidence="11" id="KW-1185">Reference proteome</keyword>
<dbReference type="CDD" id="cd00082">
    <property type="entry name" value="HisKA"/>
    <property type="match status" value="1"/>
</dbReference>
<dbReference type="InterPro" id="IPR003661">
    <property type="entry name" value="HisK_dim/P_dom"/>
</dbReference>
<dbReference type="InterPro" id="IPR005467">
    <property type="entry name" value="His_kinase_dom"/>
</dbReference>
<dbReference type="EC" id="2.7.13.3" evidence="2"/>
<name>A0A1I6H7X2_HALSD</name>
<dbReference type="PROSITE" id="PS50110">
    <property type="entry name" value="RESPONSE_REGULATORY"/>
    <property type="match status" value="1"/>
</dbReference>
<dbReference type="SUPFAM" id="SSF47384">
    <property type="entry name" value="Homodimeric domain of signal transducing histidine kinase"/>
    <property type="match status" value="1"/>
</dbReference>
<dbReference type="SUPFAM" id="SSF55785">
    <property type="entry name" value="PYP-like sensor domain (PAS domain)"/>
    <property type="match status" value="1"/>
</dbReference>
<evidence type="ECO:0000313" key="10">
    <source>
        <dbReference type="EMBL" id="SFR50552.1"/>
    </source>
</evidence>
<dbReference type="Pfam" id="PF00512">
    <property type="entry name" value="HisKA"/>
    <property type="match status" value="1"/>
</dbReference>
<proteinExistence type="predicted"/>
<dbReference type="GO" id="GO:0003677">
    <property type="term" value="F:DNA binding"/>
    <property type="evidence" value="ECO:0007669"/>
    <property type="project" value="UniProtKB-KW"/>
</dbReference>
<dbReference type="InterPro" id="IPR003594">
    <property type="entry name" value="HATPase_dom"/>
</dbReference>
<dbReference type="SMART" id="SM00065">
    <property type="entry name" value="GAF"/>
    <property type="match status" value="2"/>
</dbReference>
<dbReference type="InterPro" id="IPR050736">
    <property type="entry name" value="Sensor_HK_Regulatory"/>
</dbReference>
<dbReference type="InterPro" id="IPR003018">
    <property type="entry name" value="GAF"/>
</dbReference>
<keyword evidence="10" id="KW-0238">DNA-binding</keyword>
<feature type="compositionally biased region" description="Low complexity" evidence="7">
    <location>
        <begin position="12"/>
        <end position="27"/>
    </location>
</feature>
<feature type="compositionally biased region" description="Pro residues" evidence="7">
    <location>
        <begin position="1"/>
        <end position="11"/>
    </location>
</feature>
<dbReference type="InterPro" id="IPR036097">
    <property type="entry name" value="HisK_dim/P_sf"/>
</dbReference>
<feature type="domain" description="Response regulatory" evidence="9">
    <location>
        <begin position="29"/>
        <end position="145"/>
    </location>
</feature>
<feature type="modified residue" description="4-aspartylphosphate" evidence="6">
    <location>
        <position position="80"/>
    </location>
</feature>
<evidence type="ECO:0000256" key="1">
    <source>
        <dbReference type="ARBA" id="ARBA00000085"/>
    </source>
</evidence>
<evidence type="ECO:0000256" key="6">
    <source>
        <dbReference type="PROSITE-ProRule" id="PRU00169"/>
    </source>
</evidence>
<gene>
    <name evidence="10" type="ORF">SAMN04487937_2542</name>
</gene>
<dbReference type="Pfam" id="PF00072">
    <property type="entry name" value="Response_reg"/>
    <property type="match status" value="1"/>
</dbReference>
<keyword evidence="6" id="KW-0597">Phosphoprotein</keyword>
<dbReference type="Gene3D" id="3.30.450.20">
    <property type="entry name" value="PAS domain"/>
    <property type="match status" value="1"/>
</dbReference>